<dbReference type="AlphaFoldDB" id="A0A3M2L4L3"/>
<gene>
    <name evidence="1" type="ORF">EBN03_11555</name>
</gene>
<dbReference type="Proteomes" id="UP000279275">
    <property type="component" value="Unassembled WGS sequence"/>
</dbReference>
<reference evidence="1 2" key="1">
    <citation type="submission" date="2018-10" db="EMBL/GenBank/DDBJ databases">
        <title>Isolation from cow dung.</title>
        <authorList>
            <person name="Ling L."/>
        </authorList>
    </citation>
    <scope>NUCLEOTIDE SEQUENCE [LARGE SCALE GENOMIC DNA]</scope>
    <source>
        <strain evidence="1 2">NEAU-LL90</strain>
    </source>
</reference>
<accession>A0A3M2L4L3</accession>
<dbReference type="RefSeq" id="WP_122187992.1">
    <property type="nucleotide sequence ID" value="NZ_RFFH01000004.1"/>
</dbReference>
<name>A0A3M2L4L3_9NOCA</name>
<dbReference type="EMBL" id="RFFH01000004">
    <property type="protein sequence ID" value="RMI32609.1"/>
    <property type="molecule type" value="Genomic_DNA"/>
</dbReference>
<comment type="caution">
    <text evidence="1">The sequence shown here is derived from an EMBL/GenBank/DDBJ whole genome shotgun (WGS) entry which is preliminary data.</text>
</comment>
<dbReference type="OrthoDB" id="4555597at2"/>
<proteinExistence type="predicted"/>
<sequence>MSESTTRDQLAKLAAVLHVPTERIDYLSAVGGERLAVLREQIVAALHTRYPAEYRRYSALAGRVPLRYSLPLATRILPPRILGRSLSTVLLAGQSDASLALLAQIDPVIVADAAPFIDPAVVGELAQWASPELIHGVMEELMARNDFDTADLFVDSVIGQVMTGTPAPATARPAPARGLRARLGRFRRRA</sequence>
<evidence type="ECO:0000313" key="2">
    <source>
        <dbReference type="Proteomes" id="UP000279275"/>
    </source>
</evidence>
<protein>
    <submittedName>
        <fullName evidence="1">Uncharacterized protein</fullName>
    </submittedName>
</protein>
<organism evidence="1 2">
    <name type="scientific">Nocardia stercoris</name>
    <dbReference type="NCBI Taxonomy" id="2483361"/>
    <lineage>
        <taxon>Bacteria</taxon>
        <taxon>Bacillati</taxon>
        <taxon>Actinomycetota</taxon>
        <taxon>Actinomycetes</taxon>
        <taxon>Mycobacteriales</taxon>
        <taxon>Nocardiaceae</taxon>
        <taxon>Nocardia</taxon>
    </lineage>
</organism>
<evidence type="ECO:0000313" key="1">
    <source>
        <dbReference type="EMBL" id="RMI32609.1"/>
    </source>
</evidence>
<keyword evidence="2" id="KW-1185">Reference proteome</keyword>